<dbReference type="EMBL" id="VSSQ01000082">
    <property type="protein sequence ID" value="MPL74706.1"/>
    <property type="molecule type" value="Genomic_DNA"/>
</dbReference>
<accession>A0A644U701</accession>
<dbReference type="AlphaFoldDB" id="A0A644U701"/>
<evidence type="ECO:0000313" key="1">
    <source>
        <dbReference type="EMBL" id="MPL74706.1"/>
    </source>
</evidence>
<sequence length="312" mass="37338">MNKYLLKGLLFSMPLFIYAAIIIIVDPYNFLNIFHVISDEDKFRVIQRTDESSPRGNILWKTVEFKRKPVQNLIIGDSQGKDMNVGLIRELTGEEYYNFCFPGASFNTMFETFWFTVEHVKPEKVYFQVAFMNYNTYREYDLFHFAQDYFDRPWEYFTTKEIFIDSFMNLVWVSTRNTKVINRSYEFLNQEELQQLAQFRLDLFFKKYEYPQNYNREFKKIKDYCEAHGIGLGFIILPVYKNVDEHLKKVGLFDEKLRFKADMQSLGTTYDLDRLSEIKAERSNFIDYFHPRPVIMDSLVTMLWGSQGIIGK</sequence>
<organism evidence="1">
    <name type="scientific">bioreactor metagenome</name>
    <dbReference type="NCBI Taxonomy" id="1076179"/>
    <lineage>
        <taxon>unclassified sequences</taxon>
        <taxon>metagenomes</taxon>
        <taxon>ecological metagenomes</taxon>
    </lineage>
</organism>
<proteinExistence type="predicted"/>
<name>A0A644U701_9ZZZZ</name>
<reference evidence="1" key="1">
    <citation type="submission" date="2019-08" db="EMBL/GenBank/DDBJ databases">
        <authorList>
            <person name="Kucharzyk K."/>
            <person name="Murdoch R.W."/>
            <person name="Higgins S."/>
            <person name="Loffler F."/>
        </authorList>
    </citation>
    <scope>NUCLEOTIDE SEQUENCE</scope>
</reference>
<protein>
    <submittedName>
        <fullName evidence="1">Uncharacterized protein</fullName>
    </submittedName>
</protein>
<gene>
    <name evidence="1" type="ORF">SDC9_20523</name>
</gene>
<comment type="caution">
    <text evidence="1">The sequence shown here is derived from an EMBL/GenBank/DDBJ whole genome shotgun (WGS) entry which is preliminary data.</text>
</comment>